<reference evidence="1" key="1">
    <citation type="submission" date="2022-07" db="EMBL/GenBank/DDBJ databases">
        <title>Fungi with potential for degradation of polypropylene.</title>
        <authorList>
            <person name="Gostincar C."/>
        </authorList>
    </citation>
    <scope>NUCLEOTIDE SEQUENCE</scope>
    <source>
        <strain evidence="1">EXF-13287</strain>
    </source>
</reference>
<dbReference type="AlphaFoldDB" id="A0AA38S0E2"/>
<evidence type="ECO:0000313" key="1">
    <source>
        <dbReference type="EMBL" id="KAJ9161994.1"/>
    </source>
</evidence>
<organism evidence="1 2">
    <name type="scientific">Coniochaeta hoffmannii</name>
    <dbReference type="NCBI Taxonomy" id="91930"/>
    <lineage>
        <taxon>Eukaryota</taxon>
        <taxon>Fungi</taxon>
        <taxon>Dikarya</taxon>
        <taxon>Ascomycota</taxon>
        <taxon>Pezizomycotina</taxon>
        <taxon>Sordariomycetes</taxon>
        <taxon>Sordariomycetidae</taxon>
        <taxon>Coniochaetales</taxon>
        <taxon>Coniochaetaceae</taxon>
        <taxon>Coniochaeta</taxon>
    </lineage>
</organism>
<gene>
    <name evidence="1" type="ORF">NKR19_g1726</name>
</gene>
<sequence>MCTCEFVFWHCPKCGGPSFDPDIRRPMVKKRRLVHCRRESCLHECPSFCPFKDEPDLTNHFHGDRDPPTVVKRYYLLCQACERKQPAAGKVTSLLTKMQDFFRKTPRQSAVDAEYEIRLAEELKKEGYSDEMPGPRMLAVPRVVRE</sequence>
<accession>A0AA38S0E2</accession>
<name>A0AA38S0E2_9PEZI</name>
<keyword evidence="2" id="KW-1185">Reference proteome</keyword>
<dbReference type="Proteomes" id="UP001174691">
    <property type="component" value="Unassembled WGS sequence"/>
</dbReference>
<evidence type="ECO:0000313" key="2">
    <source>
        <dbReference type="Proteomes" id="UP001174691"/>
    </source>
</evidence>
<dbReference type="EMBL" id="JANBVN010000016">
    <property type="protein sequence ID" value="KAJ9161994.1"/>
    <property type="molecule type" value="Genomic_DNA"/>
</dbReference>
<protein>
    <submittedName>
        <fullName evidence="1">Uncharacterized protein</fullName>
    </submittedName>
</protein>
<proteinExistence type="predicted"/>
<comment type="caution">
    <text evidence="1">The sequence shown here is derived from an EMBL/GenBank/DDBJ whole genome shotgun (WGS) entry which is preliminary data.</text>
</comment>